<dbReference type="OrthoDB" id="10462507at2759"/>
<evidence type="ECO:0000313" key="2">
    <source>
        <dbReference type="Proteomes" id="UP000024635"/>
    </source>
</evidence>
<reference evidence="2" key="1">
    <citation type="journal article" date="2015" name="Nat. Genet.">
        <title>The genome and transcriptome of the zoonotic hookworm Ancylostoma ceylanicum identify infection-specific gene families.</title>
        <authorList>
            <person name="Schwarz E.M."/>
            <person name="Hu Y."/>
            <person name="Antoshechkin I."/>
            <person name="Miller M.M."/>
            <person name="Sternberg P.W."/>
            <person name="Aroian R.V."/>
        </authorList>
    </citation>
    <scope>NUCLEOTIDE SEQUENCE</scope>
    <source>
        <strain evidence="2">HY135</strain>
    </source>
</reference>
<organism evidence="1 2">
    <name type="scientific">Ancylostoma ceylanicum</name>
    <dbReference type="NCBI Taxonomy" id="53326"/>
    <lineage>
        <taxon>Eukaryota</taxon>
        <taxon>Metazoa</taxon>
        <taxon>Ecdysozoa</taxon>
        <taxon>Nematoda</taxon>
        <taxon>Chromadorea</taxon>
        <taxon>Rhabditida</taxon>
        <taxon>Rhabditina</taxon>
        <taxon>Rhabditomorpha</taxon>
        <taxon>Strongyloidea</taxon>
        <taxon>Ancylostomatidae</taxon>
        <taxon>Ancylostomatinae</taxon>
        <taxon>Ancylostoma</taxon>
    </lineage>
</organism>
<accession>A0A016T4G6</accession>
<dbReference type="EMBL" id="JARK01001476">
    <property type="protein sequence ID" value="EYB97484.1"/>
    <property type="molecule type" value="Genomic_DNA"/>
</dbReference>
<proteinExistence type="predicted"/>
<keyword evidence="2" id="KW-1185">Reference proteome</keyword>
<comment type="caution">
    <text evidence="1">The sequence shown here is derived from an EMBL/GenBank/DDBJ whole genome shotgun (WGS) entry which is preliminary data.</text>
</comment>
<dbReference type="AlphaFoldDB" id="A0A016T4G6"/>
<sequence length="124" mass="14436">MGGRKRSELLAGSIPYCCQNGNFRRADSSPTQPLLGGRRFSSVDGVRSFNDRYNDRYSPFKRKSFKKRTEEFLNGLGTNECKDLLRFWTVFSFLPDFYVFPLYGRFFLEVLLVKCRVHLVGGVW</sequence>
<protein>
    <submittedName>
        <fullName evidence="1">Uncharacterized protein</fullName>
    </submittedName>
</protein>
<dbReference type="Proteomes" id="UP000024635">
    <property type="component" value="Unassembled WGS sequence"/>
</dbReference>
<evidence type="ECO:0000313" key="1">
    <source>
        <dbReference type="EMBL" id="EYB97484.1"/>
    </source>
</evidence>
<name>A0A016T4G6_9BILA</name>
<gene>
    <name evidence="1" type="primary">Acey_s0140.g2168</name>
    <name evidence="1" type="ORF">Y032_0140g2168</name>
</gene>